<organism evidence="1 2">
    <name type="scientific">Mycobacterium paraterrae</name>
    <dbReference type="NCBI Taxonomy" id="577492"/>
    <lineage>
        <taxon>Bacteria</taxon>
        <taxon>Bacillati</taxon>
        <taxon>Actinomycetota</taxon>
        <taxon>Actinomycetes</taxon>
        <taxon>Mycobacteriales</taxon>
        <taxon>Mycobacteriaceae</taxon>
        <taxon>Mycobacterium</taxon>
    </lineage>
</organism>
<proteinExistence type="predicted"/>
<dbReference type="RefSeq" id="WP_240260315.1">
    <property type="nucleotide sequence ID" value="NZ_CP092488.2"/>
</dbReference>
<name>A0ABY3VH84_9MYCO</name>
<keyword evidence="2" id="KW-1185">Reference proteome</keyword>
<protein>
    <submittedName>
        <fullName evidence="1">Uncharacterized protein</fullName>
    </submittedName>
</protein>
<evidence type="ECO:0000313" key="2">
    <source>
        <dbReference type="Proteomes" id="UP001055336"/>
    </source>
</evidence>
<dbReference type="EMBL" id="CP092488">
    <property type="protein sequence ID" value="UMB68775.1"/>
    <property type="molecule type" value="Genomic_DNA"/>
</dbReference>
<reference evidence="1" key="1">
    <citation type="submission" date="2022-08" db="EMBL/GenBank/DDBJ databases">
        <title>Whole genome sequencing of non-tuberculosis mycobacteria type-strains.</title>
        <authorList>
            <person name="Igarashi Y."/>
            <person name="Osugi A."/>
            <person name="Mitarai S."/>
        </authorList>
    </citation>
    <scope>NUCLEOTIDE SEQUENCE</scope>
    <source>
        <strain evidence="1">DSM 45127</strain>
    </source>
</reference>
<evidence type="ECO:0000313" key="1">
    <source>
        <dbReference type="EMBL" id="UMB68775.1"/>
    </source>
</evidence>
<sequence>MTKPDHALRLTGDTLVHLADSTYSFCNLLRFEFDGQPSAAELIDAVLRHPRYHDMFISPWTGPAKGVHGPYRLETLTVEGFRPCSASEALQVLHDWMADPEVDATFIAEIRESHEIVAAWTSPLVIGADEIYRLVVPREGNEHECGWISGMGFGFHELITIDRRTNVLHVIVATDD</sequence>
<dbReference type="Proteomes" id="UP001055336">
    <property type="component" value="Chromosome"/>
</dbReference>
<gene>
    <name evidence="1" type="ORF">MKK62_20580</name>
</gene>
<accession>A0ABY3VH84</accession>